<name>A0ABQ2CBW8_9MICC</name>
<reference evidence="3" key="1">
    <citation type="journal article" date="2019" name="Int. J. Syst. Evol. Microbiol.">
        <title>The Global Catalogue of Microorganisms (GCM) 10K type strain sequencing project: providing services to taxonomists for standard genome sequencing and annotation.</title>
        <authorList>
            <consortium name="The Broad Institute Genomics Platform"/>
            <consortium name="The Broad Institute Genome Sequencing Center for Infectious Disease"/>
            <person name="Wu L."/>
            <person name="Ma J."/>
        </authorList>
    </citation>
    <scope>NUCLEOTIDE SEQUENCE [LARGE SCALE GENOMIC DNA]</scope>
    <source>
        <strain evidence="3">CGMCC 1.3601</strain>
    </source>
</reference>
<gene>
    <name evidence="2" type="ORF">GCM10007175_08970</name>
</gene>
<comment type="caution">
    <text evidence="2">The sequence shown here is derived from an EMBL/GenBank/DDBJ whole genome shotgun (WGS) entry which is preliminary data.</text>
</comment>
<dbReference type="EMBL" id="BMKV01000001">
    <property type="protein sequence ID" value="GGI74186.1"/>
    <property type="molecule type" value="Genomic_DNA"/>
</dbReference>
<keyword evidence="3" id="KW-1185">Reference proteome</keyword>
<feature type="compositionally biased region" description="Low complexity" evidence="1">
    <location>
        <begin position="67"/>
        <end position="94"/>
    </location>
</feature>
<evidence type="ECO:0000313" key="3">
    <source>
        <dbReference type="Proteomes" id="UP000658754"/>
    </source>
</evidence>
<evidence type="ECO:0000313" key="2">
    <source>
        <dbReference type="EMBL" id="GGI74186.1"/>
    </source>
</evidence>
<protein>
    <submittedName>
        <fullName evidence="2">Uncharacterized protein</fullName>
    </submittedName>
</protein>
<feature type="region of interest" description="Disordered" evidence="1">
    <location>
        <begin position="67"/>
        <end position="132"/>
    </location>
</feature>
<proteinExistence type="predicted"/>
<evidence type="ECO:0000256" key="1">
    <source>
        <dbReference type="SAM" id="MobiDB-lite"/>
    </source>
</evidence>
<sequence length="132" mass="12839">MKVPSGFFTSIFKAPGRVPSSGGTDCAIQVSGSSKITVLAGSEKVFHAEAVAAGWAVAEPDAAGVAPGDAAADADPSGGAVAVAAAPESPGSAVHSGPLFDGVEQPARSAPARSTAVPSRTPADAMRLMQPA</sequence>
<accession>A0ABQ2CBW8</accession>
<dbReference type="Proteomes" id="UP000658754">
    <property type="component" value="Unassembled WGS sequence"/>
</dbReference>
<organism evidence="2 3">
    <name type="scientific">Pseudarthrobacter scleromae</name>
    <dbReference type="NCBI Taxonomy" id="158897"/>
    <lineage>
        <taxon>Bacteria</taxon>
        <taxon>Bacillati</taxon>
        <taxon>Actinomycetota</taxon>
        <taxon>Actinomycetes</taxon>
        <taxon>Micrococcales</taxon>
        <taxon>Micrococcaceae</taxon>
        <taxon>Pseudarthrobacter</taxon>
    </lineage>
</organism>